<dbReference type="PANTHER" id="PTHR21193">
    <property type="entry name" value="OXIDOREDUCTASE-LIKE DOMAIN-CONTAINING PROTEIN 1"/>
    <property type="match status" value="1"/>
</dbReference>
<evidence type="ECO:0000259" key="2">
    <source>
        <dbReference type="Pfam" id="PF09791"/>
    </source>
</evidence>
<dbReference type="EMBL" id="KZ858956">
    <property type="protein sequence ID" value="RDW28093.1"/>
    <property type="molecule type" value="Genomic_DNA"/>
</dbReference>
<dbReference type="GO" id="GO:0005739">
    <property type="term" value="C:mitochondrion"/>
    <property type="evidence" value="ECO:0007669"/>
    <property type="project" value="TreeGrafter"/>
</dbReference>
<feature type="region of interest" description="Disordered" evidence="1">
    <location>
        <begin position="159"/>
        <end position="183"/>
    </location>
</feature>
<dbReference type="AlphaFoldDB" id="A0A371CCV3"/>
<name>A0A371CCV3_YARLL</name>
<feature type="compositionally biased region" description="Polar residues" evidence="1">
    <location>
        <begin position="32"/>
        <end position="42"/>
    </location>
</feature>
<dbReference type="InterPro" id="IPR019180">
    <property type="entry name" value="Oxidoreductase-like_N"/>
</dbReference>
<organism evidence="3 4">
    <name type="scientific">Yarrowia lipolytica</name>
    <name type="common">Candida lipolytica</name>
    <dbReference type="NCBI Taxonomy" id="4952"/>
    <lineage>
        <taxon>Eukaryota</taxon>
        <taxon>Fungi</taxon>
        <taxon>Dikarya</taxon>
        <taxon>Ascomycota</taxon>
        <taxon>Saccharomycotina</taxon>
        <taxon>Dipodascomycetes</taxon>
        <taxon>Dipodascales</taxon>
        <taxon>Dipodascales incertae sedis</taxon>
        <taxon>Yarrowia</taxon>
    </lineage>
</organism>
<gene>
    <name evidence="3" type="ORF">B0I71DRAFT_128083</name>
</gene>
<proteinExistence type="predicted"/>
<feature type="region of interest" description="Disordered" evidence="1">
    <location>
        <begin position="1"/>
        <end position="76"/>
    </location>
</feature>
<dbReference type="VEuPathDB" id="FungiDB:YALI0_A18678g"/>
<dbReference type="Proteomes" id="UP000256601">
    <property type="component" value="Unassembled WGS sequence"/>
</dbReference>
<protein>
    <submittedName>
        <fullName evidence="3">Oxidoreductase-like protein</fullName>
    </submittedName>
</protein>
<feature type="region of interest" description="Disordered" evidence="1">
    <location>
        <begin position="204"/>
        <end position="225"/>
    </location>
</feature>
<sequence>MPRVLSKTGSSQRTQVRWTVQDGLEMTRQDPPKTSFTNQVQRKQPRGVGHKGANHKKTFSPSKPSSLTFDTSDRKHDNLTAQQRAELVFGKVGSRKARREDAEKLTRVIAGVRVPPRPEEPENCCMSGCINCVWEMYKEDIDHWQEKRKQAHEALMKTPGATWPADFGTPPADRANDPEAKDEWDDVDVSIKVFLDTEKRLRKKKQAKKLQEMGGGAAQQQQATA</sequence>
<dbReference type="InterPro" id="IPR039251">
    <property type="entry name" value="OXLD1"/>
</dbReference>
<feature type="compositionally biased region" description="Polar residues" evidence="1">
    <location>
        <begin position="59"/>
        <end position="70"/>
    </location>
</feature>
<dbReference type="Pfam" id="PF09791">
    <property type="entry name" value="Oxidored-like"/>
    <property type="match status" value="1"/>
</dbReference>
<accession>A0A371CCV3</accession>
<evidence type="ECO:0000256" key="1">
    <source>
        <dbReference type="SAM" id="MobiDB-lite"/>
    </source>
</evidence>
<evidence type="ECO:0000313" key="4">
    <source>
        <dbReference type="Proteomes" id="UP000256601"/>
    </source>
</evidence>
<feature type="compositionally biased region" description="Polar residues" evidence="1">
    <location>
        <begin position="7"/>
        <end position="18"/>
    </location>
</feature>
<feature type="compositionally biased region" description="Basic residues" evidence="1">
    <location>
        <begin position="43"/>
        <end position="58"/>
    </location>
</feature>
<dbReference type="PANTHER" id="PTHR21193:SF3">
    <property type="entry name" value="OXIDOREDUCTASE-LIKE DOMAIN-CONTAINING PROTEIN 1"/>
    <property type="match status" value="1"/>
</dbReference>
<reference evidence="3 4" key="1">
    <citation type="submission" date="2018-07" db="EMBL/GenBank/DDBJ databases">
        <title>Draft Genome Assemblies for Five Robust Yarrowia lipolytica Strains Exhibiting High Lipid Production and Pentose Sugar Utilization and Sugar Alcohol Secretion from Undetoxified Lignocellulosic Biomass Hydrolysates.</title>
        <authorList>
            <consortium name="DOE Joint Genome Institute"/>
            <person name="Walker C."/>
            <person name="Ryu S."/>
            <person name="Na H."/>
            <person name="Zane M."/>
            <person name="LaButti K."/>
            <person name="Lipzen A."/>
            <person name="Haridas S."/>
            <person name="Barry K."/>
            <person name="Grigoriev I.V."/>
            <person name="Quarterman J."/>
            <person name="Slininger P."/>
            <person name="Dien B."/>
            <person name="Trinh C.T."/>
        </authorList>
    </citation>
    <scope>NUCLEOTIDE SEQUENCE [LARGE SCALE GENOMIC DNA]</scope>
    <source>
        <strain evidence="3 4">YB392</strain>
    </source>
</reference>
<feature type="domain" description="Oxidoreductase-like" evidence="2">
    <location>
        <begin position="108"/>
        <end position="152"/>
    </location>
</feature>
<dbReference type="VEuPathDB" id="FungiDB:YALI1_A19549g"/>
<evidence type="ECO:0000313" key="3">
    <source>
        <dbReference type="EMBL" id="RDW28093.1"/>
    </source>
</evidence>